<dbReference type="Proteomes" id="UP000093510">
    <property type="component" value="Unassembled WGS sequence"/>
</dbReference>
<dbReference type="Gene3D" id="2.40.128.110">
    <property type="entry name" value="Lipid/polyisoprenoid-binding, YceI-like"/>
    <property type="match status" value="1"/>
</dbReference>
<sequence length="179" mass="20308">MKKLLLLFFLFLAHISLGQQKYTTSNGLVHFEASVPLFEAVAAQNNQVSCDLNATKSHITFVVYITDFQFKRSLMKEHFNANYIESHRYPKAIFKGIIEKFDLKNLATTPKTHYLNGTLYIHGKSKAIRVPAAIQKSETGIRIISDFIVDTDSFAITIPYIVRNKIAKKVQVSVVVNLE</sequence>
<dbReference type="Pfam" id="PF04264">
    <property type="entry name" value="YceI"/>
    <property type="match status" value="1"/>
</dbReference>
<organism evidence="3 4">
    <name type="scientific">Flavobacterium crassostreae</name>
    <dbReference type="NCBI Taxonomy" id="1763534"/>
    <lineage>
        <taxon>Bacteria</taxon>
        <taxon>Pseudomonadati</taxon>
        <taxon>Bacteroidota</taxon>
        <taxon>Flavobacteriia</taxon>
        <taxon>Flavobacteriales</taxon>
        <taxon>Flavobacteriaceae</taxon>
        <taxon>Flavobacterium</taxon>
    </lineage>
</organism>
<name>A0A1B9E7F9_9FLAO</name>
<feature type="domain" description="Lipid/polyisoprenoid-binding YceI-like" evidence="2">
    <location>
        <begin position="30"/>
        <end position="177"/>
    </location>
</feature>
<dbReference type="SUPFAM" id="SSF101874">
    <property type="entry name" value="YceI-like"/>
    <property type="match status" value="1"/>
</dbReference>
<dbReference type="InterPro" id="IPR036761">
    <property type="entry name" value="TTHA0802/YceI-like_sf"/>
</dbReference>
<reference evidence="3 4" key="1">
    <citation type="submission" date="2016-03" db="EMBL/GenBank/DDBJ databases">
        <authorList>
            <person name="Ploux O."/>
        </authorList>
    </citation>
    <scope>NUCLEOTIDE SEQUENCE [LARGE SCALE GENOMIC DNA]</scope>
    <source>
        <strain evidence="3 4">LPB0076</strain>
    </source>
</reference>
<accession>A0A1B9E7F9</accession>
<dbReference type="STRING" id="1763534.GCA_001831475_02572"/>
<keyword evidence="4" id="KW-1185">Reference proteome</keyword>
<dbReference type="OrthoDB" id="116832at2"/>
<feature type="chain" id="PRO_5008625399" description="Lipid/polyisoprenoid-binding YceI-like domain-containing protein" evidence="1">
    <location>
        <begin position="19"/>
        <end position="179"/>
    </location>
</feature>
<keyword evidence="1" id="KW-0732">Signal</keyword>
<proteinExistence type="predicted"/>
<dbReference type="RefSeq" id="WP_066332156.1">
    <property type="nucleotide sequence ID" value="NZ_CP017688.1"/>
</dbReference>
<gene>
    <name evidence="3" type="ORF">LPBF_02735</name>
</gene>
<evidence type="ECO:0000256" key="1">
    <source>
        <dbReference type="SAM" id="SignalP"/>
    </source>
</evidence>
<evidence type="ECO:0000313" key="3">
    <source>
        <dbReference type="EMBL" id="OCB77884.1"/>
    </source>
</evidence>
<evidence type="ECO:0000259" key="2">
    <source>
        <dbReference type="Pfam" id="PF04264"/>
    </source>
</evidence>
<evidence type="ECO:0000313" key="4">
    <source>
        <dbReference type="Proteomes" id="UP000093510"/>
    </source>
</evidence>
<dbReference type="AlphaFoldDB" id="A0A1B9E7F9"/>
<comment type="caution">
    <text evidence="3">The sequence shown here is derived from an EMBL/GenBank/DDBJ whole genome shotgun (WGS) entry which is preliminary data.</text>
</comment>
<protein>
    <recommendedName>
        <fullName evidence="2">Lipid/polyisoprenoid-binding YceI-like domain-containing protein</fullName>
    </recommendedName>
</protein>
<feature type="signal peptide" evidence="1">
    <location>
        <begin position="1"/>
        <end position="18"/>
    </location>
</feature>
<dbReference type="InterPro" id="IPR007372">
    <property type="entry name" value="Lipid/polyisoprenoid-bd_YceI"/>
</dbReference>
<dbReference type="EMBL" id="LVEP01000013">
    <property type="protein sequence ID" value="OCB77884.1"/>
    <property type="molecule type" value="Genomic_DNA"/>
</dbReference>